<dbReference type="GO" id="GO:0003735">
    <property type="term" value="F:structural constituent of ribosome"/>
    <property type="evidence" value="ECO:0007669"/>
    <property type="project" value="InterPro"/>
</dbReference>
<accession>A0AAJ1MPP1</accession>
<evidence type="ECO:0000256" key="2">
    <source>
        <dbReference type="ARBA" id="ARBA00022980"/>
    </source>
</evidence>
<dbReference type="GO" id="GO:1990904">
    <property type="term" value="C:ribonucleoprotein complex"/>
    <property type="evidence" value="ECO:0007669"/>
    <property type="project" value="UniProtKB-KW"/>
</dbReference>
<comment type="function">
    <text evidence="5">One of two assembly initiator proteins, it binds directly to the 5'-end of the 23S rRNA, where it nucleates assembly of the 50S subunit.</text>
</comment>
<dbReference type="SUPFAM" id="SSF50104">
    <property type="entry name" value="Translation proteins SH3-like domain"/>
    <property type="match status" value="1"/>
</dbReference>
<dbReference type="NCBIfam" id="TIGR01079">
    <property type="entry name" value="rplX_bact"/>
    <property type="match status" value="1"/>
</dbReference>
<dbReference type="Pfam" id="PF00467">
    <property type="entry name" value="KOW"/>
    <property type="match status" value="1"/>
</dbReference>
<dbReference type="GO" id="GO:0005840">
    <property type="term" value="C:ribosome"/>
    <property type="evidence" value="ECO:0007669"/>
    <property type="project" value="UniProtKB-KW"/>
</dbReference>
<evidence type="ECO:0000256" key="1">
    <source>
        <dbReference type="ARBA" id="ARBA00010618"/>
    </source>
</evidence>
<comment type="subunit">
    <text evidence="5">Part of the 50S ribosomal subunit.</text>
</comment>
<keyword evidence="2 5" id="KW-0689">Ribosomal protein</keyword>
<dbReference type="EMBL" id="JAQQAL010000041">
    <property type="protein sequence ID" value="MDC7228154.1"/>
    <property type="molecule type" value="Genomic_DNA"/>
</dbReference>
<evidence type="ECO:0000256" key="3">
    <source>
        <dbReference type="ARBA" id="ARBA00023274"/>
    </source>
</evidence>
<protein>
    <recommendedName>
        <fullName evidence="4 5">Large ribosomal subunit protein uL24</fullName>
    </recommendedName>
</protein>
<dbReference type="GO" id="GO:0006412">
    <property type="term" value="P:translation"/>
    <property type="evidence" value="ECO:0007669"/>
    <property type="project" value="UniProtKB-UniRule"/>
</dbReference>
<dbReference type="InterPro" id="IPR003256">
    <property type="entry name" value="Ribosomal_uL24"/>
</dbReference>
<dbReference type="SMART" id="SM00739">
    <property type="entry name" value="KOW"/>
    <property type="match status" value="1"/>
</dbReference>
<evidence type="ECO:0000256" key="4">
    <source>
        <dbReference type="ARBA" id="ARBA00035206"/>
    </source>
</evidence>
<evidence type="ECO:0000313" key="8">
    <source>
        <dbReference type="EMBL" id="MDC7228154.1"/>
    </source>
</evidence>
<dbReference type="InterPro" id="IPR008991">
    <property type="entry name" value="Translation_prot_SH3-like_sf"/>
</dbReference>
<dbReference type="InterPro" id="IPR041988">
    <property type="entry name" value="Ribosomal_uL24_KOW"/>
</dbReference>
<evidence type="ECO:0000256" key="5">
    <source>
        <dbReference type="HAMAP-Rule" id="MF_01326"/>
    </source>
</evidence>
<evidence type="ECO:0000259" key="7">
    <source>
        <dbReference type="SMART" id="SM00739"/>
    </source>
</evidence>
<dbReference type="InterPro" id="IPR005824">
    <property type="entry name" value="KOW"/>
</dbReference>
<dbReference type="CDD" id="cd06089">
    <property type="entry name" value="KOW_RPL26"/>
    <property type="match status" value="1"/>
</dbReference>
<dbReference type="HAMAP" id="MF_01326_B">
    <property type="entry name" value="Ribosomal_uL24_B"/>
    <property type="match status" value="1"/>
</dbReference>
<name>A0AAJ1MPP1_9SPIO</name>
<feature type="domain" description="KOW" evidence="7">
    <location>
        <begin position="4"/>
        <end position="31"/>
    </location>
</feature>
<keyword evidence="3 5" id="KW-0687">Ribonucleoprotein</keyword>
<sequence>MGTKIKKDDTVKVVCGKDKGKTGKVVKVDAENGRIIIQGVNIVKKAQKPKSQNDKGGIISIEAAMDISNVKVICKKCGPTRIGYKIDGKEKTRICKKCGDTI</sequence>
<keyword evidence="5" id="KW-0699">rRNA-binding</keyword>
<reference evidence="8 9" key="1">
    <citation type="submission" date="2022-12" db="EMBL/GenBank/DDBJ databases">
        <title>Metagenome assembled genome from gulf of manar.</title>
        <authorList>
            <person name="Kohli P."/>
            <person name="Pk S."/>
            <person name="Venkata Ramana C."/>
            <person name="Sasikala C."/>
        </authorList>
    </citation>
    <scope>NUCLEOTIDE SEQUENCE [LARGE SCALE GENOMIC DNA]</scope>
    <source>
        <strain evidence="8">JB008</strain>
    </source>
</reference>
<dbReference type="PANTHER" id="PTHR12903">
    <property type="entry name" value="MITOCHONDRIAL RIBOSOMAL PROTEIN L24"/>
    <property type="match status" value="1"/>
</dbReference>
<gene>
    <name evidence="5 8" type="primary">rplX</name>
    <name evidence="8" type="ORF">PQJ61_15425</name>
</gene>
<organism evidence="8 9">
    <name type="scientific">Candidatus Thalassospirochaeta sargassi</name>
    <dbReference type="NCBI Taxonomy" id="3119039"/>
    <lineage>
        <taxon>Bacteria</taxon>
        <taxon>Pseudomonadati</taxon>
        <taxon>Spirochaetota</taxon>
        <taxon>Spirochaetia</taxon>
        <taxon>Spirochaetales</taxon>
        <taxon>Spirochaetaceae</taxon>
        <taxon>Candidatus Thalassospirochaeta</taxon>
    </lineage>
</organism>
<dbReference type="InterPro" id="IPR005825">
    <property type="entry name" value="Ribosomal_uL24_CS"/>
</dbReference>
<evidence type="ECO:0000313" key="9">
    <source>
        <dbReference type="Proteomes" id="UP001221217"/>
    </source>
</evidence>
<comment type="caution">
    <text evidence="8">The sequence shown here is derived from an EMBL/GenBank/DDBJ whole genome shotgun (WGS) entry which is preliminary data.</text>
</comment>
<comment type="similarity">
    <text evidence="1 5 6">Belongs to the universal ribosomal protein uL24 family.</text>
</comment>
<comment type="function">
    <text evidence="5">One of the proteins that surrounds the polypeptide exit tunnel on the outside of the subunit.</text>
</comment>
<dbReference type="InterPro" id="IPR014722">
    <property type="entry name" value="Rib_uL2_dom2"/>
</dbReference>
<dbReference type="Gene3D" id="2.30.30.30">
    <property type="match status" value="1"/>
</dbReference>
<dbReference type="InterPro" id="IPR057264">
    <property type="entry name" value="Ribosomal_uL24_C"/>
</dbReference>
<dbReference type="PROSITE" id="PS01108">
    <property type="entry name" value="RIBOSOMAL_L24"/>
    <property type="match status" value="1"/>
</dbReference>
<dbReference type="Pfam" id="PF17136">
    <property type="entry name" value="ribosomal_L24"/>
    <property type="match status" value="1"/>
</dbReference>
<dbReference type="AlphaFoldDB" id="A0AAJ1MPP1"/>
<dbReference type="Proteomes" id="UP001221217">
    <property type="component" value="Unassembled WGS sequence"/>
</dbReference>
<evidence type="ECO:0000256" key="6">
    <source>
        <dbReference type="RuleBase" id="RU003477"/>
    </source>
</evidence>
<keyword evidence="5" id="KW-0694">RNA-binding</keyword>
<dbReference type="GO" id="GO:0019843">
    <property type="term" value="F:rRNA binding"/>
    <property type="evidence" value="ECO:0007669"/>
    <property type="project" value="UniProtKB-UniRule"/>
</dbReference>
<proteinExistence type="inferred from homology"/>